<comment type="caution">
    <text evidence="4">The sequence shown here is derived from an EMBL/GenBank/DDBJ whole genome shotgun (WGS) entry which is preliminary data.</text>
</comment>
<feature type="transmembrane region" description="Helical" evidence="2">
    <location>
        <begin position="76"/>
        <end position="96"/>
    </location>
</feature>
<keyword evidence="2" id="KW-0472">Membrane</keyword>
<reference evidence="4 5" key="1">
    <citation type="submission" date="2019-03" db="EMBL/GenBank/DDBJ databases">
        <title>Genomic Encyclopedia of Type Strains, Phase IV (KMG-IV): sequencing the most valuable type-strain genomes for metagenomic binning, comparative biology and taxonomic classification.</title>
        <authorList>
            <person name="Goeker M."/>
        </authorList>
    </citation>
    <scope>NUCLEOTIDE SEQUENCE [LARGE SCALE GENOMIC DNA]</scope>
    <source>
        <strain evidence="4 5">DSM 17474</strain>
    </source>
</reference>
<keyword evidence="2" id="KW-0812">Transmembrane</keyword>
<dbReference type="RefSeq" id="WP_424580103.1">
    <property type="nucleotide sequence ID" value="NZ_CALJUB010000220.1"/>
</dbReference>
<name>A0ABY2C7D3_9NEIS</name>
<dbReference type="Pfam" id="PF09835">
    <property type="entry name" value="DUF2062"/>
    <property type="match status" value="1"/>
</dbReference>
<evidence type="ECO:0000313" key="5">
    <source>
        <dbReference type="Proteomes" id="UP000294721"/>
    </source>
</evidence>
<dbReference type="PANTHER" id="PTHR40547:SF1">
    <property type="entry name" value="SLL0298 PROTEIN"/>
    <property type="match status" value="1"/>
</dbReference>
<feature type="region of interest" description="Disordered" evidence="1">
    <location>
        <begin position="174"/>
        <end position="197"/>
    </location>
</feature>
<accession>A0ABY2C7D3</accession>
<evidence type="ECO:0000256" key="2">
    <source>
        <dbReference type="SAM" id="Phobius"/>
    </source>
</evidence>
<keyword evidence="5" id="KW-1185">Reference proteome</keyword>
<dbReference type="InterPro" id="IPR018639">
    <property type="entry name" value="DUF2062"/>
</dbReference>
<organism evidence="4 5">
    <name type="scientific">Uruburuella suis</name>
    <dbReference type="NCBI Taxonomy" id="252130"/>
    <lineage>
        <taxon>Bacteria</taxon>
        <taxon>Pseudomonadati</taxon>
        <taxon>Pseudomonadota</taxon>
        <taxon>Betaproteobacteria</taxon>
        <taxon>Neisseriales</taxon>
        <taxon>Neisseriaceae</taxon>
        <taxon>Uruburuella</taxon>
    </lineage>
</organism>
<feature type="compositionally biased region" description="Low complexity" evidence="1">
    <location>
        <begin position="174"/>
        <end position="185"/>
    </location>
</feature>
<dbReference type="EMBL" id="SLXE01000001">
    <property type="protein sequence ID" value="TCP10514.1"/>
    <property type="molecule type" value="Genomic_DNA"/>
</dbReference>
<gene>
    <name evidence="4" type="ORF">EV680_101179</name>
</gene>
<evidence type="ECO:0000313" key="4">
    <source>
        <dbReference type="EMBL" id="TCP10514.1"/>
    </source>
</evidence>
<dbReference type="Proteomes" id="UP000294721">
    <property type="component" value="Unassembled WGS sequence"/>
</dbReference>
<evidence type="ECO:0000259" key="3">
    <source>
        <dbReference type="Pfam" id="PF09835"/>
    </source>
</evidence>
<evidence type="ECO:0000256" key="1">
    <source>
        <dbReference type="SAM" id="MobiDB-lite"/>
    </source>
</evidence>
<feature type="transmembrane region" description="Helical" evidence="2">
    <location>
        <begin position="41"/>
        <end position="70"/>
    </location>
</feature>
<sequence>MFDNWKHKLPTREKIFASRWFKPFAHLFDKPEYWAFKRDKVALSVAIGLFCGMLPAPTQFFSALMMAYLLRTQLPIALFSTLYTNPLTLIPLYVAAYKLGSRLLYGTAAQAELVMPALGEPGFWADAGRWTLQFGQPLDAPIRPAAGLRHTHHGHYLCPRRLCAGANHLALAHQPQASPAQTPAAPKRKPQRLTPRCRQNANKPHLRAMPPLRYNAQIHKVCAHFIRE</sequence>
<keyword evidence="2" id="KW-1133">Transmembrane helix</keyword>
<feature type="domain" description="DUF2062" evidence="3">
    <location>
        <begin position="22"/>
        <end position="124"/>
    </location>
</feature>
<protein>
    <submittedName>
        <fullName evidence="4">Uncharacterized protein DUF2062</fullName>
    </submittedName>
</protein>
<dbReference type="PANTHER" id="PTHR40547">
    <property type="entry name" value="SLL0298 PROTEIN"/>
    <property type="match status" value="1"/>
</dbReference>
<proteinExistence type="predicted"/>